<proteinExistence type="predicted"/>
<dbReference type="InterPro" id="IPR053959">
    <property type="entry name" value="YvlB/LiaX_N"/>
</dbReference>
<organism evidence="3 4">
    <name type="scientific">Streptomyces johnsoniae</name>
    <dbReference type="NCBI Taxonomy" id="3075532"/>
    <lineage>
        <taxon>Bacteria</taxon>
        <taxon>Bacillati</taxon>
        <taxon>Actinomycetota</taxon>
        <taxon>Actinomycetes</taxon>
        <taxon>Kitasatosporales</taxon>
        <taxon>Streptomycetaceae</taxon>
        <taxon>Streptomyces</taxon>
    </lineage>
</organism>
<feature type="domain" description="YvlB/LiaX N-terminal" evidence="2">
    <location>
        <begin position="3"/>
        <end position="33"/>
    </location>
</feature>
<accession>A0ABU2S201</accession>
<comment type="caution">
    <text evidence="3">The sequence shown here is derived from an EMBL/GenBank/DDBJ whole genome shotgun (WGS) entry which is preliminary data.</text>
</comment>
<evidence type="ECO:0000313" key="4">
    <source>
        <dbReference type="Proteomes" id="UP001183615"/>
    </source>
</evidence>
<reference evidence="4" key="1">
    <citation type="submission" date="2023-07" db="EMBL/GenBank/DDBJ databases">
        <title>30 novel species of actinomycetes from the DSMZ collection.</title>
        <authorList>
            <person name="Nouioui I."/>
        </authorList>
    </citation>
    <scope>NUCLEOTIDE SEQUENCE [LARGE SCALE GENOMIC DNA]</scope>
    <source>
        <strain evidence="4">DSM 41886</strain>
    </source>
</reference>
<dbReference type="Pfam" id="PF22746">
    <property type="entry name" value="SHOCT-like_DUF2089-C"/>
    <property type="match status" value="1"/>
</dbReference>
<keyword evidence="4" id="KW-1185">Reference proteome</keyword>
<gene>
    <name evidence="3" type="ORF">RM779_10565</name>
</gene>
<name>A0ABU2S201_9ACTN</name>
<feature type="compositionally biased region" description="Basic and acidic residues" evidence="1">
    <location>
        <begin position="23"/>
        <end position="36"/>
    </location>
</feature>
<protein>
    <recommendedName>
        <fullName evidence="2">YvlB/LiaX N-terminal domain-containing protein</fullName>
    </recommendedName>
</protein>
<evidence type="ECO:0000313" key="3">
    <source>
        <dbReference type="EMBL" id="MDT0443036.1"/>
    </source>
</evidence>
<evidence type="ECO:0000256" key="1">
    <source>
        <dbReference type="SAM" id="MobiDB-lite"/>
    </source>
</evidence>
<evidence type="ECO:0000259" key="2">
    <source>
        <dbReference type="Pfam" id="PF22746"/>
    </source>
</evidence>
<sequence>MNEQRRQILEMLAEGKVTADEAERLIDALERERPESPPRSASRPKPRPKYLRVVVNWAGDPGGDGPGRVNVRVPLQLLRAGVRLTSLVPPQALTKVNAKLDRSGVPIDLTQLKPQELEELIEQLDDVTVDVDDPDATVQVFCE</sequence>
<dbReference type="Proteomes" id="UP001183615">
    <property type="component" value="Unassembled WGS sequence"/>
</dbReference>
<dbReference type="RefSeq" id="WP_311617419.1">
    <property type="nucleotide sequence ID" value="NZ_JAVREV010000005.1"/>
</dbReference>
<dbReference type="EMBL" id="JAVREV010000005">
    <property type="protein sequence ID" value="MDT0443036.1"/>
    <property type="molecule type" value="Genomic_DNA"/>
</dbReference>
<feature type="region of interest" description="Disordered" evidence="1">
    <location>
        <begin position="23"/>
        <end position="48"/>
    </location>
</feature>